<feature type="domain" description="GtrA/DPMS transmembrane" evidence="6">
    <location>
        <begin position="21"/>
        <end position="130"/>
    </location>
</feature>
<evidence type="ECO:0000313" key="7">
    <source>
        <dbReference type="EMBL" id="TPW31591.1"/>
    </source>
</evidence>
<evidence type="ECO:0000256" key="5">
    <source>
        <dbReference type="SAM" id="Phobius"/>
    </source>
</evidence>
<dbReference type="GO" id="GO:0016020">
    <property type="term" value="C:membrane"/>
    <property type="evidence" value="ECO:0007669"/>
    <property type="project" value="UniProtKB-SubCell"/>
</dbReference>
<feature type="transmembrane region" description="Helical" evidence="5">
    <location>
        <begin position="108"/>
        <end position="131"/>
    </location>
</feature>
<keyword evidence="4 5" id="KW-0472">Membrane</keyword>
<gene>
    <name evidence="7" type="ORF">FJU08_07520</name>
</gene>
<feature type="transmembrane region" description="Helical" evidence="5">
    <location>
        <begin position="14"/>
        <end position="35"/>
    </location>
</feature>
<sequence length="135" mass="14239">MTALNAPLVLVKRYMVFGGGSLLGAAIDYVGTLALNSGFGVPPAIALGCVMIVSATVVFCYHDYITFRTAGAGWGRRFIRFMLLAIVIFALRAVVLEFLVAYDLSLPLAVAGAILLISVANFSASSVFVFLKGGK</sequence>
<dbReference type="EMBL" id="VHLG01000003">
    <property type="protein sequence ID" value="TPW31591.1"/>
    <property type="molecule type" value="Genomic_DNA"/>
</dbReference>
<evidence type="ECO:0000256" key="4">
    <source>
        <dbReference type="ARBA" id="ARBA00023136"/>
    </source>
</evidence>
<proteinExistence type="predicted"/>
<evidence type="ECO:0000256" key="1">
    <source>
        <dbReference type="ARBA" id="ARBA00004141"/>
    </source>
</evidence>
<dbReference type="Proteomes" id="UP000318801">
    <property type="component" value="Unassembled WGS sequence"/>
</dbReference>
<accession>A0A506UEK7</accession>
<keyword evidence="2 5" id="KW-0812">Transmembrane</keyword>
<dbReference type="AlphaFoldDB" id="A0A506UEK7"/>
<organism evidence="7 8">
    <name type="scientific">Martelella alba</name>
    <dbReference type="NCBI Taxonomy" id="2590451"/>
    <lineage>
        <taxon>Bacteria</taxon>
        <taxon>Pseudomonadati</taxon>
        <taxon>Pseudomonadota</taxon>
        <taxon>Alphaproteobacteria</taxon>
        <taxon>Hyphomicrobiales</taxon>
        <taxon>Aurantimonadaceae</taxon>
        <taxon>Martelella</taxon>
    </lineage>
</organism>
<keyword evidence="3 5" id="KW-1133">Transmembrane helix</keyword>
<feature type="transmembrane region" description="Helical" evidence="5">
    <location>
        <begin position="81"/>
        <end position="102"/>
    </location>
</feature>
<dbReference type="Pfam" id="PF04138">
    <property type="entry name" value="GtrA_DPMS_TM"/>
    <property type="match status" value="1"/>
</dbReference>
<evidence type="ECO:0000259" key="6">
    <source>
        <dbReference type="Pfam" id="PF04138"/>
    </source>
</evidence>
<evidence type="ECO:0000256" key="2">
    <source>
        <dbReference type="ARBA" id="ARBA00022692"/>
    </source>
</evidence>
<evidence type="ECO:0000313" key="8">
    <source>
        <dbReference type="Proteomes" id="UP000318801"/>
    </source>
</evidence>
<reference evidence="7 8" key="1">
    <citation type="submission" date="2019-06" db="EMBL/GenBank/DDBJ databases">
        <authorList>
            <person name="Li M."/>
        </authorList>
    </citation>
    <scope>NUCLEOTIDE SEQUENCE [LARGE SCALE GENOMIC DNA]</scope>
    <source>
        <strain evidence="7 8">BGMRC2036</strain>
    </source>
</reference>
<evidence type="ECO:0000256" key="3">
    <source>
        <dbReference type="ARBA" id="ARBA00022989"/>
    </source>
</evidence>
<feature type="transmembrane region" description="Helical" evidence="5">
    <location>
        <begin position="41"/>
        <end position="61"/>
    </location>
</feature>
<dbReference type="OrthoDB" id="7776825at2"/>
<comment type="subcellular location">
    <subcellularLocation>
        <location evidence="1">Membrane</location>
        <topology evidence="1">Multi-pass membrane protein</topology>
    </subcellularLocation>
</comment>
<keyword evidence="8" id="KW-1185">Reference proteome</keyword>
<dbReference type="GO" id="GO:0000271">
    <property type="term" value="P:polysaccharide biosynthetic process"/>
    <property type="evidence" value="ECO:0007669"/>
    <property type="project" value="InterPro"/>
</dbReference>
<comment type="caution">
    <text evidence="7">The sequence shown here is derived from an EMBL/GenBank/DDBJ whole genome shotgun (WGS) entry which is preliminary data.</text>
</comment>
<dbReference type="InterPro" id="IPR007267">
    <property type="entry name" value="GtrA_DPMS_TM"/>
</dbReference>
<protein>
    <submittedName>
        <fullName evidence="7">GtrA family protein</fullName>
    </submittedName>
</protein>
<name>A0A506UEK7_9HYPH</name>